<evidence type="ECO:0000313" key="3">
    <source>
        <dbReference type="EMBL" id="CAA7035075.1"/>
    </source>
</evidence>
<feature type="transmembrane region" description="Helical" evidence="1">
    <location>
        <begin position="146"/>
        <end position="164"/>
    </location>
</feature>
<organism evidence="3 4">
    <name type="scientific">Microthlaspi erraticum</name>
    <dbReference type="NCBI Taxonomy" id="1685480"/>
    <lineage>
        <taxon>Eukaryota</taxon>
        <taxon>Viridiplantae</taxon>
        <taxon>Streptophyta</taxon>
        <taxon>Embryophyta</taxon>
        <taxon>Tracheophyta</taxon>
        <taxon>Spermatophyta</taxon>
        <taxon>Magnoliopsida</taxon>
        <taxon>eudicotyledons</taxon>
        <taxon>Gunneridae</taxon>
        <taxon>Pentapetalae</taxon>
        <taxon>rosids</taxon>
        <taxon>malvids</taxon>
        <taxon>Brassicales</taxon>
        <taxon>Brassicaceae</taxon>
        <taxon>Coluteocarpeae</taxon>
        <taxon>Microthlaspi</taxon>
    </lineage>
</organism>
<accession>A0A6D2J5N8</accession>
<evidence type="ECO:0000256" key="1">
    <source>
        <dbReference type="SAM" id="Phobius"/>
    </source>
</evidence>
<evidence type="ECO:0000259" key="2">
    <source>
        <dbReference type="Pfam" id="PF24583"/>
    </source>
</evidence>
<dbReference type="InterPro" id="IPR056029">
    <property type="entry name" value="DUF7610"/>
</dbReference>
<feature type="domain" description="DUF7610" evidence="2">
    <location>
        <begin position="16"/>
        <end position="89"/>
    </location>
</feature>
<dbReference type="Pfam" id="PF24583">
    <property type="entry name" value="DUF7610"/>
    <property type="match status" value="1"/>
</dbReference>
<keyword evidence="1" id="KW-1133">Transmembrane helix</keyword>
<protein>
    <recommendedName>
        <fullName evidence="2">DUF7610 domain-containing protein</fullName>
    </recommendedName>
</protein>
<evidence type="ECO:0000313" key="4">
    <source>
        <dbReference type="Proteomes" id="UP000467841"/>
    </source>
</evidence>
<dbReference type="AlphaFoldDB" id="A0A6D2J5N8"/>
<proteinExistence type="predicted"/>
<dbReference type="Proteomes" id="UP000467841">
    <property type="component" value="Unassembled WGS sequence"/>
</dbReference>
<keyword evidence="1" id="KW-0812">Transmembrane</keyword>
<keyword evidence="4" id="KW-1185">Reference proteome</keyword>
<dbReference type="OrthoDB" id="1095527at2759"/>
<keyword evidence="1" id="KW-0472">Membrane</keyword>
<dbReference type="EMBL" id="CACVBM020001151">
    <property type="protein sequence ID" value="CAA7035075.1"/>
    <property type="molecule type" value="Genomic_DNA"/>
</dbReference>
<name>A0A6D2J5N8_9BRAS</name>
<sequence>MVKKRMKTKAKSHTVLEKKLEELECLLEEPGLGDGDLNAYHEIEHRFIFTRTLLTAEIMSVKEDEEEEALKLACIAKRLAELEEAFDKQLKGPVNESCGVVVNDDETGSVFSLVESLPEEFQDASLEDAVTGRETDEIKNNRFKGLVSFGIVCFIAGMVSYFGYFCDQMNYEGHIFLTPT</sequence>
<reference evidence="3" key="1">
    <citation type="submission" date="2020-01" db="EMBL/GenBank/DDBJ databases">
        <authorList>
            <person name="Mishra B."/>
        </authorList>
    </citation>
    <scope>NUCLEOTIDE SEQUENCE [LARGE SCALE GENOMIC DNA]</scope>
</reference>
<gene>
    <name evidence="3" type="ORF">MERR_LOCUS22310</name>
</gene>
<comment type="caution">
    <text evidence="3">The sequence shown here is derived from an EMBL/GenBank/DDBJ whole genome shotgun (WGS) entry which is preliminary data.</text>
</comment>